<dbReference type="OrthoDB" id="9810469at2"/>
<evidence type="ECO:0000256" key="3">
    <source>
        <dbReference type="ARBA" id="ARBA00022475"/>
    </source>
</evidence>
<dbReference type="AlphaFoldDB" id="A0A2P8H384"/>
<dbReference type="PANTHER" id="PTHR40074">
    <property type="entry name" value="O-ACETYLTRANSFERASE WECH"/>
    <property type="match status" value="1"/>
</dbReference>
<dbReference type="EMBL" id="PYAT01000004">
    <property type="protein sequence ID" value="PSL40663.1"/>
    <property type="molecule type" value="Genomic_DNA"/>
</dbReference>
<evidence type="ECO:0000256" key="1">
    <source>
        <dbReference type="ARBA" id="ARBA00004651"/>
    </source>
</evidence>
<dbReference type="RefSeq" id="WP_106532882.1">
    <property type="nucleotide sequence ID" value="NZ_PYAT01000004.1"/>
</dbReference>
<keyword evidence="9" id="KW-0808">Transferase</keyword>
<evidence type="ECO:0000256" key="5">
    <source>
        <dbReference type="ARBA" id="ARBA00022989"/>
    </source>
</evidence>
<keyword evidence="9" id="KW-0012">Acyltransferase</keyword>
<organism evidence="9 10">
    <name type="scientific">Planomicrobium soli</name>
    <dbReference type="NCBI Taxonomy" id="1176648"/>
    <lineage>
        <taxon>Bacteria</taxon>
        <taxon>Bacillati</taxon>
        <taxon>Bacillota</taxon>
        <taxon>Bacilli</taxon>
        <taxon>Bacillales</taxon>
        <taxon>Caryophanaceae</taxon>
        <taxon>Planomicrobium</taxon>
    </lineage>
</organism>
<evidence type="ECO:0000256" key="7">
    <source>
        <dbReference type="SAM" id="Phobius"/>
    </source>
</evidence>
<evidence type="ECO:0000256" key="4">
    <source>
        <dbReference type="ARBA" id="ARBA00022692"/>
    </source>
</evidence>
<name>A0A2P8H384_9BACL</name>
<sequence>MNRFLFLDWLRILATLAVVTLHSSTSFVLTNFHEDSFSWLVGNFYESITRWCVPVFVMISGALLLNDVKTNTYKSFLSKRLSKVLVPLLGWSIIYYGYFVFQGRYSFSLLEFAQNFSTNKISNHFWFIYMLLGLYLITPLLKILVQNATKRDIKYFLLLWFYASIMVRLLNFYFGFSFNVELYFATSFIGYYLLGYYLMKYEISLNWRKAMYISGLIGVLATFFLTYSLTIEADGKFKAFWYDYHSITVLAASVGLFVFMKYSAANSIAPSQFLAKLINETSFGIYLAHILVMKILATYLPFLWLDMNTFIEIPYKVLLTVFVSILLVKLMKKVVLLRKLVP</sequence>
<feature type="transmembrane region" description="Helical" evidence="7">
    <location>
        <begin position="48"/>
        <end position="65"/>
    </location>
</feature>
<feature type="transmembrane region" description="Helical" evidence="7">
    <location>
        <begin position="283"/>
        <end position="301"/>
    </location>
</feature>
<feature type="transmembrane region" description="Helical" evidence="7">
    <location>
        <begin position="9"/>
        <end position="28"/>
    </location>
</feature>
<dbReference type="GO" id="GO:0005886">
    <property type="term" value="C:plasma membrane"/>
    <property type="evidence" value="ECO:0007669"/>
    <property type="project" value="UniProtKB-SubCell"/>
</dbReference>
<proteinExistence type="inferred from homology"/>
<keyword evidence="5 7" id="KW-1133">Transmembrane helix</keyword>
<dbReference type="InterPro" id="IPR002656">
    <property type="entry name" value="Acyl_transf_3_dom"/>
</dbReference>
<feature type="transmembrane region" description="Helical" evidence="7">
    <location>
        <begin position="85"/>
        <end position="105"/>
    </location>
</feature>
<feature type="transmembrane region" description="Helical" evidence="7">
    <location>
        <begin position="241"/>
        <end position="262"/>
    </location>
</feature>
<evidence type="ECO:0000259" key="8">
    <source>
        <dbReference type="Pfam" id="PF01757"/>
    </source>
</evidence>
<feature type="transmembrane region" description="Helical" evidence="7">
    <location>
        <begin position="313"/>
        <end position="331"/>
    </location>
</feature>
<protein>
    <submittedName>
        <fullName evidence="9">Surface polysaccharide O-acyltransferase-like enzyme</fullName>
    </submittedName>
</protein>
<gene>
    <name evidence="9" type="ORF">B0H99_104125</name>
</gene>
<keyword evidence="4 7" id="KW-0812">Transmembrane</keyword>
<feature type="transmembrane region" description="Helical" evidence="7">
    <location>
        <begin position="157"/>
        <end position="176"/>
    </location>
</feature>
<keyword evidence="6 7" id="KW-0472">Membrane</keyword>
<evidence type="ECO:0000313" key="9">
    <source>
        <dbReference type="EMBL" id="PSL40663.1"/>
    </source>
</evidence>
<keyword evidence="10" id="KW-1185">Reference proteome</keyword>
<dbReference type="PANTHER" id="PTHR40074:SF2">
    <property type="entry name" value="O-ACETYLTRANSFERASE WECH"/>
    <property type="match status" value="1"/>
</dbReference>
<comment type="caution">
    <text evidence="9">The sequence shown here is derived from an EMBL/GenBank/DDBJ whole genome shotgun (WGS) entry which is preliminary data.</text>
</comment>
<evidence type="ECO:0000256" key="2">
    <source>
        <dbReference type="ARBA" id="ARBA00007400"/>
    </source>
</evidence>
<accession>A0A2P8H384</accession>
<evidence type="ECO:0000313" key="10">
    <source>
        <dbReference type="Proteomes" id="UP000242682"/>
    </source>
</evidence>
<feature type="transmembrane region" description="Helical" evidence="7">
    <location>
        <begin position="182"/>
        <end position="199"/>
    </location>
</feature>
<evidence type="ECO:0000256" key="6">
    <source>
        <dbReference type="ARBA" id="ARBA00023136"/>
    </source>
</evidence>
<feature type="transmembrane region" description="Helical" evidence="7">
    <location>
        <begin position="125"/>
        <end position="145"/>
    </location>
</feature>
<keyword evidence="3" id="KW-1003">Cell membrane</keyword>
<dbReference type="Proteomes" id="UP000242682">
    <property type="component" value="Unassembled WGS sequence"/>
</dbReference>
<dbReference type="Pfam" id="PF01757">
    <property type="entry name" value="Acyl_transf_3"/>
    <property type="match status" value="1"/>
</dbReference>
<dbReference type="GO" id="GO:0016413">
    <property type="term" value="F:O-acetyltransferase activity"/>
    <property type="evidence" value="ECO:0007669"/>
    <property type="project" value="TreeGrafter"/>
</dbReference>
<dbReference type="GO" id="GO:0009246">
    <property type="term" value="P:enterobacterial common antigen biosynthetic process"/>
    <property type="evidence" value="ECO:0007669"/>
    <property type="project" value="TreeGrafter"/>
</dbReference>
<comment type="subcellular location">
    <subcellularLocation>
        <location evidence="1">Cell membrane</location>
        <topology evidence="1">Multi-pass membrane protein</topology>
    </subcellularLocation>
</comment>
<comment type="similarity">
    <text evidence="2">Belongs to the acyltransferase 3 family.</text>
</comment>
<feature type="transmembrane region" description="Helical" evidence="7">
    <location>
        <begin position="211"/>
        <end position="229"/>
    </location>
</feature>
<reference evidence="9 10" key="1">
    <citation type="submission" date="2018-03" db="EMBL/GenBank/DDBJ databases">
        <title>Genomic Encyclopedia of Type Strains, Phase III (KMG-III): the genomes of soil and plant-associated and newly described type strains.</title>
        <authorList>
            <person name="Whitman W."/>
        </authorList>
    </citation>
    <scope>NUCLEOTIDE SEQUENCE [LARGE SCALE GENOMIC DNA]</scope>
    <source>
        <strain evidence="9 10">CGMCC 1.12259</strain>
    </source>
</reference>
<feature type="domain" description="Acyltransferase 3" evidence="8">
    <location>
        <begin position="5"/>
        <end position="328"/>
    </location>
</feature>